<sequence>MSSSTRSSETLLDAAVALIADSGLDNLTLSAVAERAGVSRATAYREFGDKDGLVSAVGRNEIGRMVAAAYREIDLFAPAAEVARSCTLFALRYLRKHAAFSYIRRHEPARLLDVAITHGGSELNLVETVAAIAAPLIAARDDSALALSPVQAAEVVVRAVLSHALIQRSNLTDEQIADTVARAVIREQDA</sequence>
<dbReference type="InterPro" id="IPR009057">
    <property type="entry name" value="Homeodomain-like_sf"/>
</dbReference>
<dbReference type="PROSITE" id="PS50977">
    <property type="entry name" value="HTH_TETR_2"/>
    <property type="match status" value="1"/>
</dbReference>
<evidence type="ECO:0000256" key="4">
    <source>
        <dbReference type="PROSITE-ProRule" id="PRU00335"/>
    </source>
</evidence>
<dbReference type="GO" id="GO:0003700">
    <property type="term" value="F:DNA-binding transcription factor activity"/>
    <property type="evidence" value="ECO:0007669"/>
    <property type="project" value="TreeGrafter"/>
</dbReference>
<keyword evidence="7" id="KW-1185">Reference proteome</keyword>
<dbReference type="InterPro" id="IPR001647">
    <property type="entry name" value="HTH_TetR"/>
</dbReference>
<dbReference type="EMBL" id="JAAXOS010000009">
    <property type="protein sequence ID" value="NKY28496.1"/>
    <property type="molecule type" value="Genomic_DNA"/>
</dbReference>
<accession>A0A7X6R4N3</accession>
<organism evidence="6 7">
    <name type="scientific">Nocardia gamkensis</name>
    <dbReference type="NCBI Taxonomy" id="352869"/>
    <lineage>
        <taxon>Bacteria</taxon>
        <taxon>Bacillati</taxon>
        <taxon>Actinomycetota</taxon>
        <taxon>Actinomycetes</taxon>
        <taxon>Mycobacteriales</taxon>
        <taxon>Nocardiaceae</taxon>
        <taxon>Nocardia</taxon>
    </lineage>
</organism>
<evidence type="ECO:0000256" key="3">
    <source>
        <dbReference type="ARBA" id="ARBA00023163"/>
    </source>
</evidence>
<reference evidence="6 7" key="1">
    <citation type="submission" date="2020-04" db="EMBL/GenBank/DDBJ databases">
        <title>MicrobeNet Type strains.</title>
        <authorList>
            <person name="Nicholson A.C."/>
        </authorList>
    </citation>
    <scope>NUCLEOTIDE SEQUENCE [LARGE SCALE GENOMIC DNA]</scope>
    <source>
        <strain evidence="6 7">DSM 44956</strain>
    </source>
</reference>
<name>A0A7X6R4N3_9NOCA</name>
<dbReference type="AlphaFoldDB" id="A0A7X6R4N3"/>
<dbReference type="Proteomes" id="UP000540698">
    <property type="component" value="Unassembled WGS sequence"/>
</dbReference>
<dbReference type="InterPro" id="IPR050109">
    <property type="entry name" value="HTH-type_TetR-like_transc_reg"/>
</dbReference>
<evidence type="ECO:0000313" key="7">
    <source>
        <dbReference type="Proteomes" id="UP000540698"/>
    </source>
</evidence>
<comment type="caution">
    <text evidence="6">The sequence shown here is derived from an EMBL/GenBank/DDBJ whole genome shotgun (WGS) entry which is preliminary data.</text>
</comment>
<dbReference type="PANTHER" id="PTHR30055:SF234">
    <property type="entry name" value="HTH-TYPE TRANSCRIPTIONAL REGULATOR BETI"/>
    <property type="match status" value="1"/>
</dbReference>
<proteinExistence type="predicted"/>
<dbReference type="SUPFAM" id="SSF46689">
    <property type="entry name" value="Homeodomain-like"/>
    <property type="match status" value="1"/>
</dbReference>
<evidence type="ECO:0000259" key="5">
    <source>
        <dbReference type="PROSITE" id="PS50977"/>
    </source>
</evidence>
<dbReference type="PRINTS" id="PR00455">
    <property type="entry name" value="HTHTETR"/>
</dbReference>
<dbReference type="RefSeq" id="WP_062973421.1">
    <property type="nucleotide sequence ID" value="NZ_JAAXOS010000009.1"/>
</dbReference>
<evidence type="ECO:0000256" key="2">
    <source>
        <dbReference type="ARBA" id="ARBA00023125"/>
    </source>
</evidence>
<evidence type="ECO:0000256" key="1">
    <source>
        <dbReference type="ARBA" id="ARBA00023015"/>
    </source>
</evidence>
<dbReference type="Pfam" id="PF00440">
    <property type="entry name" value="TetR_N"/>
    <property type="match status" value="1"/>
</dbReference>
<keyword evidence="2 4" id="KW-0238">DNA-binding</keyword>
<dbReference type="GO" id="GO:0000976">
    <property type="term" value="F:transcription cis-regulatory region binding"/>
    <property type="evidence" value="ECO:0007669"/>
    <property type="project" value="TreeGrafter"/>
</dbReference>
<dbReference type="Gene3D" id="1.10.357.10">
    <property type="entry name" value="Tetracycline Repressor, domain 2"/>
    <property type="match status" value="1"/>
</dbReference>
<keyword evidence="3" id="KW-0804">Transcription</keyword>
<protein>
    <submittedName>
        <fullName evidence="6">Helix-turn-helix transcriptional regulator</fullName>
    </submittedName>
</protein>
<feature type="DNA-binding region" description="H-T-H motif" evidence="4">
    <location>
        <begin position="28"/>
        <end position="47"/>
    </location>
</feature>
<keyword evidence="1" id="KW-0805">Transcription regulation</keyword>
<feature type="domain" description="HTH tetR-type" evidence="5">
    <location>
        <begin position="5"/>
        <end position="65"/>
    </location>
</feature>
<gene>
    <name evidence="6" type="ORF">HGB38_20035</name>
</gene>
<evidence type="ECO:0000313" key="6">
    <source>
        <dbReference type="EMBL" id="NKY28496.1"/>
    </source>
</evidence>
<dbReference type="PANTHER" id="PTHR30055">
    <property type="entry name" value="HTH-TYPE TRANSCRIPTIONAL REGULATOR RUTR"/>
    <property type="match status" value="1"/>
</dbReference>